<evidence type="ECO:0000256" key="1">
    <source>
        <dbReference type="SAM" id="MobiDB-lite"/>
    </source>
</evidence>
<dbReference type="STRING" id="1348657.M622_18935"/>
<gene>
    <name evidence="2" type="ORF">M622_18935</name>
</gene>
<dbReference type="EMBL" id="ATJV01000088">
    <property type="protein sequence ID" value="EPZ14326.1"/>
    <property type="molecule type" value="Genomic_DNA"/>
</dbReference>
<name>S9ZI99_9RHOO</name>
<proteinExistence type="predicted"/>
<evidence type="ECO:0000313" key="2">
    <source>
        <dbReference type="EMBL" id="EPZ14326.1"/>
    </source>
</evidence>
<dbReference type="OrthoDB" id="5471681at2"/>
<evidence type="ECO:0008006" key="4">
    <source>
        <dbReference type="Google" id="ProtNLM"/>
    </source>
</evidence>
<dbReference type="PATRIC" id="fig|1348657.5.peg.3199"/>
<organism evidence="2 3">
    <name type="scientific">Thauera terpenica 58Eu</name>
    <dbReference type="NCBI Taxonomy" id="1348657"/>
    <lineage>
        <taxon>Bacteria</taxon>
        <taxon>Pseudomonadati</taxon>
        <taxon>Pseudomonadota</taxon>
        <taxon>Betaproteobacteria</taxon>
        <taxon>Rhodocyclales</taxon>
        <taxon>Zoogloeaceae</taxon>
        <taxon>Thauera</taxon>
    </lineage>
</organism>
<dbReference type="Proteomes" id="UP000015455">
    <property type="component" value="Unassembled WGS sequence"/>
</dbReference>
<sequence>MQSPADFSQSSSDLPLTDHAQMRMGQRGISERCVAMVLRYGRTVHARGAAYRVIGHKEVARCAELGIDVSEADGVHVLVAPDGSVVTAYRNHELRKIRPSKRRHRVYH</sequence>
<accession>S9ZI99</accession>
<dbReference type="AlphaFoldDB" id="S9ZI99"/>
<feature type="region of interest" description="Disordered" evidence="1">
    <location>
        <begin position="1"/>
        <end position="22"/>
    </location>
</feature>
<dbReference type="InterPro" id="IPR025354">
    <property type="entry name" value="DUF4258"/>
</dbReference>
<protein>
    <recommendedName>
        <fullName evidence="4">DUF4258 domain-containing protein</fullName>
    </recommendedName>
</protein>
<reference evidence="2 3" key="1">
    <citation type="submission" date="2013-06" db="EMBL/GenBank/DDBJ databases">
        <title>Draft genome sequence of Thauera terpenica.</title>
        <authorList>
            <person name="Liu B."/>
            <person name="Frostegard A.H."/>
            <person name="Shapleigh J.P."/>
        </authorList>
    </citation>
    <scope>NUCLEOTIDE SEQUENCE [LARGE SCALE GENOMIC DNA]</scope>
    <source>
        <strain evidence="2 3">58Eu</strain>
    </source>
</reference>
<dbReference type="Pfam" id="PF14076">
    <property type="entry name" value="DUF4258"/>
    <property type="match status" value="1"/>
</dbReference>
<evidence type="ECO:0000313" key="3">
    <source>
        <dbReference type="Proteomes" id="UP000015455"/>
    </source>
</evidence>
<dbReference type="RefSeq" id="WP_021250602.1">
    <property type="nucleotide sequence ID" value="NZ_ATJV01000088.1"/>
</dbReference>
<feature type="compositionally biased region" description="Polar residues" evidence="1">
    <location>
        <begin position="1"/>
        <end position="14"/>
    </location>
</feature>
<comment type="caution">
    <text evidence="2">The sequence shown here is derived from an EMBL/GenBank/DDBJ whole genome shotgun (WGS) entry which is preliminary data.</text>
</comment>
<keyword evidence="3" id="KW-1185">Reference proteome</keyword>
<dbReference type="eggNOG" id="ENOG5033MCG">
    <property type="taxonomic scope" value="Bacteria"/>
</dbReference>